<dbReference type="Pfam" id="PF07715">
    <property type="entry name" value="Plug"/>
    <property type="match status" value="1"/>
</dbReference>
<feature type="domain" description="TonB-dependent receptor plug" evidence="15">
    <location>
        <begin position="76"/>
        <end position="182"/>
    </location>
</feature>
<name>A0A2W5V0Q9_9CAUL</name>
<evidence type="ECO:0000256" key="8">
    <source>
        <dbReference type="ARBA" id="ARBA00023077"/>
    </source>
</evidence>
<dbReference type="Proteomes" id="UP000249393">
    <property type="component" value="Unassembled WGS sequence"/>
</dbReference>
<evidence type="ECO:0000256" key="7">
    <source>
        <dbReference type="ARBA" id="ARBA00023065"/>
    </source>
</evidence>
<evidence type="ECO:0000259" key="15">
    <source>
        <dbReference type="Pfam" id="PF07715"/>
    </source>
</evidence>
<evidence type="ECO:0000256" key="4">
    <source>
        <dbReference type="ARBA" id="ARBA00022496"/>
    </source>
</evidence>
<gene>
    <name evidence="16" type="ORF">DI526_15335</name>
</gene>
<comment type="similarity">
    <text evidence="11 12">Belongs to the TonB-dependent receptor family.</text>
</comment>
<evidence type="ECO:0000256" key="5">
    <source>
        <dbReference type="ARBA" id="ARBA00022692"/>
    </source>
</evidence>
<dbReference type="AlphaFoldDB" id="A0A2W5V0Q9"/>
<organism evidence="16 17">
    <name type="scientific">Caulobacter segnis</name>
    <dbReference type="NCBI Taxonomy" id="88688"/>
    <lineage>
        <taxon>Bacteria</taxon>
        <taxon>Pseudomonadati</taxon>
        <taxon>Pseudomonadota</taxon>
        <taxon>Alphaproteobacteria</taxon>
        <taxon>Caulobacterales</taxon>
        <taxon>Caulobacteraceae</taxon>
        <taxon>Caulobacter</taxon>
    </lineage>
</organism>
<dbReference type="GO" id="GO:0006826">
    <property type="term" value="P:iron ion transport"/>
    <property type="evidence" value="ECO:0007669"/>
    <property type="project" value="UniProtKB-KW"/>
</dbReference>
<dbReference type="InterPro" id="IPR036942">
    <property type="entry name" value="Beta-barrel_TonB_sf"/>
</dbReference>
<reference evidence="16 17" key="1">
    <citation type="submission" date="2017-08" db="EMBL/GenBank/DDBJ databases">
        <title>Infants hospitalized years apart are colonized by the same room-sourced microbial strains.</title>
        <authorList>
            <person name="Brooks B."/>
            <person name="Olm M.R."/>
            <person name="Firek B.A."/>
            <person name="Baker R."/>
            <person name="Thomas B.C."/>
            <person name="Morowitz M.J."/>
            <person name="Banfield J.F."/>
        </authorList>
    </citation>
    <scope>NUCLEOTIDE SEQUENCE [LARGE SCALE GENOMIC DNA]</scope>
    <source>
        <strain evidence="16">S2_003_000_R2_4</strain>
    </source>
</reference>
<keyword evidence="7" id="KW-0406">Ion transport</keyword>
<dbReference type="EMBL" id="QFQZ01000052">
    <property type="protein sequence ID" value="PZR32832.1"/>
    <property type="molecule type" value="Genomic_DNA"/>
</dbReference>
<evidence type="ECO:0000256" key="6">
    <source>
        <dbReference type="ARBA" id="ARBA00023004"/>
    </source>
</evidence>
<dbReference type="GO" id="GO:0009279">
    <property type="term" value="C:cell outer membrane"/>
    <property type="evidence" value="ECO:0007669"/>
    <property type="project" value="UniProtKB-SubCell"/>
</dbReference>
<dbReference type="PANTHER" id="PTHR32552:SF81">
    <property type="entry name" value="TONB-DEPENDENT OUTER MEMBRANE RECEPTOR"/>
    <property type="match status" value="1"/>
</dbReference>
<sequence>MQMIQDHHHFRRERDMFGIEGDFDRDVFRKKRRTACFLLAVSATAISTSLANAQDAAGPETVGEVIVTAQKREQKLIDVPISIAAISSDSLAKSNVTELGALQTLVPNFQVSDNVSVRTVYIRGVGGGGRTVAFDTRTGIYLDGVYIGQPMAADAVLTNLERVEVLRGPQGYLYGQNTVSGAVNLVTKAPSNTVEGKIVGSYGNKDDVKLIGATNLPLVEDKVFLRLGASYENRDGFIHNVTLDKNVDDLNTYGGRAQLRIVPNEKLKIDLSADYSRQLSHKVNGEARSDTFNTGGTPAAPADQPFVTDDDYPERDLNRNWGLAMTVNYDLGPVTATSITGYRNAYRNWNVDLDHGPLDFAIFNYYDTYKTISQELRFTDNGGGKLHYVAGLFFLNNKGDNDRNLTYSSLAPLLGVPANSKIRTNPSVNNSTYAAFAAVDYEFLPGLTLNTGLRFNYETKKLTINQTSDIGPPITNLAVISGYHDSMDESSLSPSLGLTWKPERDTTIYAKYARGVKSGGFNADYLTTTQLNGDLHLGKETVDSYETGVKYRTPGRMVTVSADLFYATYKNYQVSQFRIIPNSTPPQIELALTNAGKVETYGPEASVLIAPIDGLTIDLSGAWLHAVYKEFPNGGGLGVDYSGNRLEYAPKVTAAATIDYEHPITATLTGFGRVTANFHGSQYSDSSNAAVFRQKSYTLVNLRAGVRTESGRWELAGYAQNLFDKLYDLGTAPDAFTTIFGKYGQPRTYGVELTWRY</sequence>
<keyword evidence="2 11" id="KW-0813">Transport</keyword>
<feature type="region of interest" description="Disordered" evidence="13">
    <location>
        <begin position="287"/>
        <end position="312"/>
    </location>
</feature>
<evidence type="ECO:0000256" key="3">
    <source>
        <dbReference type="ARBA" id="ARBA00022452"/>
    </source>
</evidence>
<dbReference type="SUPFAM" id="SSF56935">
    <property type="entry name" value="Porins"/>
    <property type="match status" value="1"/>
</dbReference>
<keyword evidence="4" id="KW-0410">Iron transport</keyword>
<evidence type="ECO:0000256" key="12">
    <source>
        <dbReference type="RuleBase" id="RU003357"/>
    </source>
</evidence>
<dbReference type="InterPro" id="IPR012910">
    <property type="entry name" value="Plug_dom"/>
</dbReference>
<keyword evidence="5 11" id="KW-0812">Transmembrane</keyword>
<evidence type="ECO:0000256" key="1">
    <source>
        <dbReference type="ARBA" id="ARBA00004571"/>
    </source>
</evidence>
<evidence type="ECO:0000259" key="14">
    <source>
        <dbReference type="Pfam" id="PF00593"/>
    </source>
</evidence>
<dbReference type="InterPro" id="IPR039426">
    <property type="entry name" value="TonB-dep_rcpt-like"/>
</dbReference>
<evidence type="ECO:0000256" key="13">
    <source>
        <dbReference type="SAM" id="MobiDB-lite"/>
    </source>
</evidence>
<dbReference type="InterPro" id="IPR000531">
    <property type="entry name" value="Beta-barrel_TonB"/>
</dbReference>
<keyword evidence="9 11" id="KW-0472">Membrane</keyword>
<evidence type="ECO:0000256" key="9">
    <source>
        <dbReference type="ARBA" id="ARBA00023136"/>
    </source>
</evidence>
<protein>
    <recommendedName>
        <fullName evidence="18">TonB-dependent receptor</fullName>
    </recommendedName>
</protein>
<keyword evidence="10 11" id="KW-0998">Cell outer membrane</keyword>
<dbReference type="PANTHER" id="PTHR32552">
    <property type="entry name" value="FERRICHROME IRON RECEPTOR-RELATED"/>
    <property type="match status" value="1"/>
</dbReference>
<dbReference type="Gene3D" id="2.40.170.20">
    <property type="entry name" value="TonB-dependent receptor, beta-barrel domain"/>
    <property type="match status" value="1"/>
</dbReference>
<evidence type="ECO:0008006" key="18">
    <source>
        <dbReference type="Google" id="ProtNLM"/>
    </source>
</evidence>
<comment type="subcellular location">
    <subcellularLocation>
        <location evidence="1 11">Cell outer membrane</location>
        <topology evidence="1 11">Multi-pass membrane protein</topology>
    </subcellularLocation>
</comment>
<keyword evidence="8 12" id="KW-0798">TonB box</keyword>
<accession>A0A2W5V0Q9</accession>
<evidence type="ECO:0000256" key="11">
    <source>
        <dbReference type="PROSITE-ProRule" id="PRU01360"/>
    </source>
</evidence>
<evidence type="ECO:0000313" key="17">
    <source>
        <dbReference type="Proteomes" id="UP000249393"/>
    </source>
</evidence>
<proteinExistence type="inferred from homology"/>
<evidence type="ECO:0000256" key="2">
    <source>
        <dbReference type="ARBA" id="ARBA00022448"/>
    </source>
</evidence>
<dbReference type="CDD" id="cd01347">
    <property type="entry name" value="ligand_gated_channel"/>
    <property type="match status" value="1"/>
</dbReference>
<feature type="domain" description="TonB-dependent receptor-like beta-barrel" evidence="14">
    <location>
        <begin position="285"/>
        <end position="722"/>
    </location>
</feature>
<evidence type="ECO:0000313" key="16">
    <source>
        <dbReference type="EMBL" id="PZR32832.1"/>
    </source>
</evidence>
<evidence type="ECO:0000256" key="10">
    <source>
        <dbReference type="ARBA" id="ARBA00023237"/>
    </source>
</evidence>
<keyword evidence="3 11" id="KW-1134">Transmembrane beta strand</keyword>
<keyword evidence="6" id="KW-0408">Iron</keyword>
<dbReference type="PROSITE" id="PS52016">
    <property type="entry name" value="TONB_DEPENDENT_REC_3"/>
    <property type="match status" value="1"/>
</dbReference>
<comment type="caution">
    <text evidence="16">The sequence shown here is derived from an EMBL/GenBank/DDBJ whole genome shotgun (WGS) entry which is preliminary data.</text>
</comment>
<dbReference type="Pfam" id="PF00593">
    <property type="entry name" value="TonB_dep_Rec_b-barrel"/>
    <property type="match status" value="1"/>
</dbReference>